<dbReference type="SUPFAM" id="SSF56317">
    <property type="entry name" value="Carbon-nitrogen hydrolase"/>
    <property type="match status" value="1"/>
</dbReference>
<evidence type="ECO:0000313" key="1">
    <source>
        <dbReference type="EMBL" id="BDA77149.1"/>
    </source>
</evidence>
<dbReference type="GO" id="GO:0016787">
    <property type="term" value="F:hydrolase activity"/>
    <property type="evidence" value="ECO:0007669"/>
    <property type="project" value="UniProtKB-KW"/>
</dbReference>
<dbReference type="PANTHER" id="PTHR43674:SF13">
    <property type="entry name" value="CN HYDROLASE DOMAIN-CONTAINING PROTEIN"/>
    <property type="match status" value="1"/>
</dbReference>
<organism evidence="1 2">
    <name type="scientific">Leptospira kobayashii</name>
    <dbReference type="NCBI Taxonomy" id="1917830"/>
    <lineage>
        <taxon>Bacteria</taxon>
        <taxon>Pseudomonadati</taxon>
        <taxon>Spirochaetota</taxon>
        <taxon>Spirochaetia</taxon>
        <taxon>Leptospirales</taxon>
        <taxon>Leptospiraceae</taxon>
        <taxon>Leptospira</taxon>
    </lineage>
</organism>
<keyword evidence="1" id="KW-0378">Hydrolase</keyword>
<dbReference type="EMBL" id="AP025028">
    <property type="protein sequence ID" value="BDA77149.1"/>
    <property type="molecule type" value="Genomic_DNA"/>
</dbReference>
<name>A0ABN6K891_9LEPT</name>
<reference evidence="1 2" key="1">
    <citation type="submission" date="2021-08" db="EMBL/GenBank/DDBJ databases">
        <title>Complete genome sequence of Leptospira kobayashii strain E30.</title>
        <authorList>
            <person name="Nakao R."/>
            <person name="Nakamura S."/>
            <person name="Masuzawa T."/>
            <person name="Koizumi N."/>
        </authorList>
    </citation>
    <scope>NUCLEOTIDE SEQUENCE [LARGE SCALE GENOMIC DNA]</scope>
    <source>
        <strain evidence="1 2">E30</strain>
    </source>
</reference>
<accession>A0ABN6K891</accession>
<proteinExistence type="predicted"/>
<protein>
    <submittedName>
        <fullName evidence="1">Carbon-nitrogen hydrolase</fullName>
    </submittedName>
</protein>
<dbReference type="InterPro" id="IPR036526">
    <property type="entry name" value="C-N_Hydrolase_sf"/>
</dbReference>
<dbReference type="PANTHER" id="PTHR43674">
    <property type="entry name" value="NITRILASE C965.09-RELATED"/>
    <property type="match status" value="1"/>
</dbReference>
<sequence length="378" mass="42604">MRWICFSFLVILLTNCSKTELDLQTALAKQPKPEMEIQVEGKPQKGYLVGIEPYLIQSSYSTDEAFYQSLKVYFDYAKREEVLPVERTVVVLPEYIGTWLVASGEDRSLFEKPTVGDAMETVVLKNLGRFVWFYLFGNNSSTDSLKETLFRMKAWQMAHSYQTVFSRLAKEYRVAIVAGSIILPEPKVVEGKITVTDGPLQNVSFYFRSDGEVDERITRKSFPIEDEKSFISGSNPGSNPSILTPLGTLSTLVCADSWYPEAYQNASNQSATLLAIPSLLAPADAWDKKWNGYNGGKTPKDVNTKDINQITEWQAWKKYSLLGRAEVHQIKNGMNVFFRGQIWDIIATGDAFLLQNGKPVAVKRKNLKNLGRVYALGI</sequence>
<dbReference type="RefSeq" id="WP_242935290.1">
    <property type="nucleotide sequence ID" value="NZ_AP025028.1"/>
</dbReference>
<dbReference type="Gene3D" id="3.60.110.10">
    <property type="entry name" value="Carbon-nitrogen hydrolase"/>
    <property type="match status" value="1"/>
</dbReference>
<keyword evidence="2" id="KW-1185">Reference proteome</keyword>
<gene>
    <name evidence="1" type="ORF">LPTSP3_g00790</name>
</gene>
<dbReference type="InterPro" id="IPR050345">
    <property type="entry name" value="Aliph_Amidase/BUP"/>
</dbReference>
<evidence type="ECO:0000313" key="2">
    <source>
        <dbReference type="Proteomes" id="UP000245263"/>
    </source>
</evidence>
<dbReference type="Proteomes" id="UP000245263">
    <property type="component" value="Chromosome 1"/>
</dbReference>